<organism evidence="1 2">
    <name type="scientific">Stylosanthes scabra</name>
    <dbReference type="NCBI Taxonomy" id="79078"/>
    <lineage>
        <taxon>Eukaryota</taxon>
        <taxon>Viridiplantae</taxon>
        <taxon>Streptophyta</taxon>
        <taxon>Embryophyta</taxon>
        <taxon>Tracheophyta</taxon>
        <taxon>Spermatophyta</taxon>
        <taxon>Magnoliopsida</taxon>
        <taxon>eudicotyledons</taxon>
        <taxon>Gunneridae</taxon>
        <taxon>Pentapetalae</taxon>
        <taxon>rosids</taxon>
        <taxon>fabids</taxon>
        <taxon>Fabales</taxon>
        <taxon>Fabaceae</taxon>
        <taxon>Papilionoideae</taxon>
        <taxon>50 kb inversion clade</taxon>
        <taxon>dalbergioids sensu lato</taxon>
        <taxon>Dalbergieae</taxon>
        <taxon>Pterocarpus clade</taxon>
        <taxon>Stylosanthes</taxon>
    </lineage>
</organism>
<keyword evidence="2" id="KW-1185">Reference proteome</keyword>
<protein>
    <submittedName>
        <fullName evidence="1">Uncharacterized protein</fullName>
    </submittedName>
</protein>
<sequence>MTLPASGFRDYSIHLSTSHIEKSDLFDAWDSGYRSTLHALLVNKRGVRVVQAIEDCFDGIQPSFDCVCPVLMSLGKNMICAMLIGFTKEHHNCRCPLVCISVFHYTIMEDAIDIDYINSSSLPKVQNFLTVNVMSKHVYSMVEYLKNFDELYPFLDEIKGFLWMELRDLLDPHPPVLS</sequence>
<gene>
    <name evidence="1" type="ORF">PIB30_086844</name>
</gene>
<proteinExistence type="predicted"/>
<name>A0ABU6XTV7_9FABA</name>
<evidence type="ECO:0000313" key="1">
    <source>
        <dbReference type="EMBL" id="MED6200609.1"/>
    </source>
</evidence>
<evidence type="ECO:0000313" key="2">
    <source>
        <dbReference type="Proteomes" id="UP001341840"/>
    </source>
</evidence>
<dbReference type="EMBL" id="JASCZI010212953">
    <property type="protein sequence ID" value="MED6200609.1"/>
    <property type="molecule type" value="Genomic_DNA"/>
</dbReference>
<accession>A0ABU6XTV7</accession>
<comment type="caution">
    <text evidence="1">The sequence shown here is derived from an EMBL/GenBank/DDBJ whole genome shotgun (WGS) entry which is preliminary data.</text>
</comment>
<reference evidence="1 2" key="1">
    <citation type="journal article" date="2023" name="Plants (Basel)">
        <title>Bridging the Gap: Combining Genomics and Transcriptomics Approaches to Understand Stylosanthes scabra, an Orphan Legume from the Brazilian Caatinga.</title>
        <authorList>
            <person name="Ferreira-Neto J.R.C."/>
            <person name="da Silva M.D."/>
            <person name="Binneck E."/>
            <person name="de Melo N.F."/>
            <person name="da Silva R.H."/>
            <person name="de Melo A.L.T.M."/>
            <person name="Pandolfi V."/>
            <person name="Bustamante F.O."/>
            <person name="Brasileiro-Vidal A.C."/>
            <person name="Benko-Iseppon A.M."/>
        </authorList>
    </citation>
    <scope>NUCLEOTIDE SEQUENCE [LARGE SCALE GENOMIC DNA]</scope>
    <source>
        <tissue evidence="1">Leaves</tissue>
    </source>
</reference>
<dbReference type="Proteomes" id="UP001341840">
    <property type="component" value="Unassembled WGS sequence"/>
</dbReference>